<dbReference type="InterPro" id="IPR013525">
    <property type="entry name" value="ABC2_TM"/>
</dbReference>
<gene>
    <name evidence="10" type="ORF">CWI83_09120</name>
</gene>
<keyword evidence="7 8" id="KW-0472">Membrane</keyword>
<accession>A0A432ZEV4</accession>
<evidence type="ECO:0000256" key="2">
    <source>
        <dbReference type="ARBA" id="ARBA00007783"/>
    </source>
</evidence>
<dbReference type="RefSeq" id="WP_126828291.1">
    <property type="nucleotide sequence ID" value="NZ_PIQG01000004.1"/>
</dbReference>
<dbReference type="PANTHER" id="PTHR30294:SF47">
    <property type="entry name" value="INNER MEMBRANE TRANSPORT PERMEASE YHHJ"/>
    <property type="match status" value="1"/>
</dbReference>
<evidence type="ECO:0000256" key="3">
    <source>
        <dbReference type="ARBA" id="ARBA00022448"/>
    </source>
</evidence>
<comment type="caution">
    <text evidence="10">The sequence shown here is derived from an EMBL/GenBank/DDBJ whole genome shotgun (WGS) entry which is preliminary data.</text>
</comment>
<comment type="subcellular location">
    <subcellularLocation>
        <location evidence="1">Cell membrane</location>
        <topology evidence="1">Multi-pass membrane protein</topology>
    </subcellularLocation>
</comment>
<sequence>MKQTFRNTIYLGLKELRSILRDPMLLMIIVLAFTVIIYSAASSMPESLHKTPIAVIDDDQSQLSKRLVSAFDEPYFLPPEQVASQVADQIMDEGRFTFIVHIPSGFERDILRDDRPELQVIVDATRMSQAFTGSGYIQAILQQTLAEFYAEHHLVSSAQVPVELALRSRFNPELNPSWFASMTEVIGQITMLSLILTGAALLREREHGTIEHLLVMPVTPFEIMLAKVWSMVLVVMVAATLSLIFVVQGILAIPIEGSLWLFAGAMLLHLFATTSMGIFMATFARTMPQFGLLLILVVMPMQILSGGMTPYESMPNMIQVLMSAAPTTHFMQAGQAILFRGASATMIWPHLLALLVIGLSFFMIALARFRKTLATLV</sequence>
<evidence type="ECO:0000259" key="9">
    <source>
        <dbReference type="PROSITE" id="PS51012"/>
    </source>
</evidence>
<evidence type="ECO:0000256" key="6">
    <source>
        <dbReference type="ARBA" id="ARBA00022989"/>
    </source>
</evidence>
<dbReference type="InterPro" id="IPR047817">
    <property type="entry name" value="ABC2_TM_bact-type"/>
</dbReference>
<name>A0A432ZEV4_9GAMM</name>
<feature type="domain" description="ABC transmembrane type-2" evidence="9">
    <location>
        <begin position="134"/>
        <end position="372"/>
    </location>
</feature>
<evidence type="ECO:0000256" key="5">
    <source>
        <dbReference type="ARBA" id="ARBA00022692"/>
    </source>
</evidence>
<feature type="transmembrane region" description="Helical" evidence="8">
    <location>
        <begin position="24"/>
        <end position="41"/>
    </location>
</feature>
<evidence type="ECO:0000256" key="4">
    <source>
        <dbReference type="ARBA" id="ARBA00022475"/>
    </source>
</evidence>
<feature type="transmembrane region" description="Helical" evidence="8">
    <location>
        <begin position="223"/>
        <end position="253"/>
    </location>
</feature>
<evidence type="ECO:0000313" key="10">
    <source>
        <dbReference type="EMBL" id="RUO76505.1"/>
    </source>
</evidence>
<organism evidence="10 11">
    <name type="scientific">Pseudidiomarina taiwanensis</name>
    <dbReference type="NCBI Taxonomy" id="337250"/>
    <lineage>
        <taxon>Bacteria</taxon>
        <taxon>Pseudomonadati</taxon>
        <taxon>Pseudomonadota</taxon>
        <taxon>Gammaproteobacteria</taxon>
        <taxon>Alteromonadales</taxon>
        <taxon>Idiomarinaceae</taxon>
        <taxon>Pseudidiomarina</taxon>
    </lineage>
</organism>
<proteinExistence type="inferred from homology"/>
<feature type="transmembrane region" description="Helical" evidence="8">
    <location>
        <begin position="290"/>
        <end position="311"/>
    </location>
</feature>
<dbReference type="EMBL" id="PIQG01000004">
    <property type="protein sequence ID" value="RUO76505.1"/>
    <property type="molecule type" value="Genomic_DNA"/>
</dbReference>
<keyword evidence="3" id="KW-0813">Transport</keyword>
<dbReference type="Gene3D" id="3.40.1710.10">
    <property type="entry name" value="abc type-2 transporter like domain"/>
    <property type="match status" value="1"/>
</dbReference>
<dbReference type="InterPro" id="IPR051449">
    <property type="entry name" value="ABC-2_transporter_component"/>
</dbReference>
<keyword evidence="5 8" id="KW-0812">Transmembrane</keyword>
<feature type="transmembrane region" description="Helical" evidence="8">
    <location>
        <begin position="347"/>
        <end position="367"/>
    </location>
</feature>
<dbReference type="GO" id="GO:0140359">
    <property type="term" value="F:ABC-type transporter activity"/>
    <property type="evidence" value="ECO:0007669"/>
    <property type="project" value="InterPro"/>
</dbReference>
<dbReference type="GO" id="GO:0005886">
    <property type="term" value="C:plasma membrane"/>
    <property type="evidence" value="ECO:0007669"/>
    <property type="project" value="UniProtKB-SubCell"/>
</dbReference>
<evidence type="ECO:0000256" key="1">
    <source>
        <dbReference type="ARBA" id="ARBA00004651"/>
    </source>
</evidence>
<feature type="transmembrane region" description="Helical" evidence="8">
    <location>
        <begin position="259"/>
        <end position="283"/>
    </location>
</feature>
<dbReference type="PROSITE" id="PS51012">
    <property type="entry name" value="ABC_TM2"/>
    <property type="match status" value="1"/>
</dbReference>
<comment type="similarity">
    <text evidence="2">Belongs to the ABC-2 integral membrane protein family.</text>
</comment>
<dbReference type="Pfam" id="PF12698">
    <property type="entry name" value="ABC2_membrane_3"/>
    <property type="match status" value="1"/>
</dbReference>
<evidence type="ECO:0000256" key="8">
    <source>
        <dbReference type="SAM" id="Phobius"/>
    </source>
</evidence>
<dbReference type="AlphaFoldDB" id="A0A432ZEV4"/>
<keyword evidence="4" id="KW-1003">Cell membrane</keyword>
<feature type="transmembrane region" description="Helical" evidence="8">
    <location>
        <begin position="178"/>
        <end position="202"/>
    </location>
</feature>
<dbReference type="OrthoDB" id="9808686at2"/>
<dbReference type="PANTHER" id="PTHR30294">
    <property type="entry name" value="MEMBRANE COMPONENT OF ABC TRANSPORTER YHHJ-RELATED"/>
    <property type="match status" value="1"/>
</dbReference>
<reference evidence="10 11" key="1">
    <citation type="journal article" date="2011" name="Front. Microbiol.">
        <title>Genomic signatures of strain selection and enhancement in Bacillus atrophaeus var. globigii, a historical biowarfare simulant.</title>
        <authorList>
            <person name="Gibbons H.S."/>
            <person name="Broomall S.M."/>
            <person name="McNew L.A."/>
            <person name="Daligault H."/>
            <person name="Chapman C."/>
            <person name="Bruce D."/>
            <person name="Karavis M."/>
            <person name="Krepps M."/>
            <person name="McGregor P.A."/>
            <person name="Hong C."/>
            <person name="Park K.H."/>
            <person name="Akmal A."/>
            <person name="Feldman A."/>
            <person name="Lin J.S."/>
            <person name="Chang W.E."/>
            <person name="Higgs B.W."/>
            <person name="Demirev P."/>
            <person name="Lindquist J."/>
            <person name="Liem A."/>
            <person name="Fochler E."/>
            <person name="Read T.D."/>
            <person name="Tapia R."/>
            <person name="Johnson S."/>
            <person name="Bishop-Lilly K.A."/>
            <person name="Detter C."/>
            <person name="Han C."/>
            <person name="Sozhamannan S."/>
            <person name="Rosenzweig C.N."/>
            <person name="Skowronski E.W."/>
        </authorList>
    </citation>
    <scope>NUCLEOTIDE SEQUENCE [LARGE SCALE GENOMIC DNA]</scope>
    <source>
        <strain evidence="10 11">PIT1</strain>
    </source>
</reference>
<evidence type="ECO:0000256" key="7">
    <source>
        <dbReference type="ARBA" id="ARBA00023136"/>
    </source>
</evidence>
<evidence type="ECO:0000313" key="11">
    <source>
        <dbReference type="Proteomes" id="UP000288279"/>
    </source>
</evidence>
<dbReference type="Proteomes" id="UP000288279">
    <property type="component" value="Unassembled WGS sequence"/>
</dbReference>
<protein>
    <recommendedName>
        <fullName evidence="9">ABC transmembrane type-2 domain-containing protein</fullName>
    </recommendedName>
</protein>
<keyword evidence="6 8" id="KW-1133">Transmembrane helix</keyword>
<keyword evidence="11" id="KW-1185">Reference proteome</keyword>